<proteinExistence type="predicted"/>
<comment type="caution">
    <text evidence="1">The sequence shown here is derived from an EMBL/GenBank/DDBJ whole genome shotgun (WGS) entry which is preliminary data.</text>
</comment>
<dbReference type="Proteomes" id="UP000250321">
    <property type="component" value="Unassembled WGS sequence"/>
</dbReference>
<dbReference type="EMBL" id="PJQY01003999">
    <property type="protein sequence ID" value="PQM32755.1"/>
    <property type="molecule type" value="Genomic_DNA"/>
</dbReference>
<evidence type="ECO:0000313" key="1">
    <source>
        <dbReference type="EMBL" id="PQM32755.1"/>
    </source>
</evidence>
<evidence type="ECO:0000313" key="2">
    <source>
        <dbReference type="Proteomes" id="UP000250321"/>
    </source>
</evidence>
<gene>
    <name evidence="1" type="ORF">Pyn_16608</name>
</gene>
<protein>
    <submittedName>
        <fullName evidence="1">Uncharacterized protein</fullName>
    </submittedName>
</protein>
<name>A0A314U5Y6_PRUYE</name>
<accession>A0A314U5Y6</accession>
<sequence length="67" mass="7829">MKIYRVSHRCYYAFGALVYEETSYKIKVAFLWGKHLGKNDYPPIIELNKVIDGGIFLDGLYMMTAYL</sequence>
<dbReference type="AlphaFoldDB" id="A0A314U5Y6"/>
<keyword evidence="2" id="KW-1185">Reference proteome</keyword>
<organism evidence="1 2">
    <name type="scientific">Prunus yedoensis var. nudiflora</name>
    <dbReference type="NCBI Taxonomy" id="2094558"/>
    <lineage>
        <taxon>Eukaryota</taxon>
        <taxon>Viridiplantae</taxon>
        <taxon>Streptophyta</taxon>
        <taxon>Embryophyta</taxon>
        <taxon>Tracheophyta</taxon>
        <taxon>Spermatophyta</taxon>
        <taxon>Magnoliopsida</taxon>
        <taxon>eudicotyledons</taxon>
        <taxon>Gunneridae</taxon>
        <taxon>Pentapetalae</taxon>
        <taxon>rosids</taxon>
        <taxon>fabids</taxon>
        <taxon>Rosales</taxon>
        <taxon>Rosaceae</taxon>
        <taxon>Amygdaloideae</taxon>
        <taxon>Amygdaleae</taxon>
        <taxon>Prunus</taxon>
    </lineage>
</organism>
<reference evidence="1 2" key="1">
    <citation type="submission" date="2018-02" db="EMBL/GenBank/DDBJ databases">
        <title>Draft genome of wild Prunus yedoensis var. nudiflora.</title>
        <authorList>
            <person name="Baek S."/>
            <person name="Kim J.-H."/>
            <person name="Choi K."/>
            <person name="Kim G.-B."/>
            <person name="Cho A."/>
            <person name="Jang H."/>
            <person name="Shin C.-H."/>
            <person name="Yu H.-J."/>
            <person name="Mun J.-H."/>
        </authorList>
    </citation>
    <scope>NUCLEOTIDE SEQUENCE [LARGE SCALE GENOMIC DNA]</scope>
    <source>
        <strain evidence="2">cv. Jeju island</strain>
        <tissue evidence="1">Leaf</tissue>
    </source>
</reference>